<protein>
    <submittedName>
        <fullName evidence="13">Uncharacterized protein</fullName>
    </submittedName>
</protein>
<dbReference type="PROSITE" id="PS50853">
    <property type="entry name" value="FN3"/>
    <property type="match status" value="5"/>
</dbReference>
<dbReference type="OrthoDB" id="438268at2759"/>
<feature type="domain" description="Fibronectin type-III" evidence="12">
    <location>
        <begin position="680"/>
        <end position="774"/>
    </location>
</feature>
<evidence type="ECO:0000256" key="1">
    <source>
        <dbReference type="ARBA" id="ARBA00004236"/>
    </source>
</evidence>
<feature type="transmembrane region" description="Helical" evidence="10">
    <location>
        <begin position="895"/>
        <end position="917"/>
    </location>
</feature>
<reference evidence="13" key="2">
    <citation type="submission" date="2017-10" db="EMBL/GenBank/DDBJ databases">
        <title>Ladona fulva Genome sequencing and assembly.</title>
        <authorList>
            <person name="Murali S."/>
            <person name="Richards S."/>
            <person name="Bandaranaike D."/>
            <person name="Bellair M."/>
            <person name="Blankenburg K."/>
            <person name="Chao H."/>
            <person name="Dinh H."/>
            <person name="Doddapaneni H."/>
            <person name="Dugan-Rocha S."/>
            <person name="Elkadiri S."/>
            <person name="Gnanaolivu R."/>
            <person name="Hernandez B."/>
            <person name="Skinner E."/>
            <person name="Javaid M."/>
            <person name="Lee S."/>
            <person name="Li M."/>
            <person name="Ming W."/>
            <person name="Munidasa M."/>
            <person name="Muniz J."/>
            <person name="Nguyen L."/>
            <person name="Hughes D."/>
            <person name="Osuji N."/>
            <person name="Pu L.-L."/>
            <person name="Puazo M."/>
            <person name="Qu C."/>
            <person name="Quiroz J."/>
            <person name="Raj R."/>
            <person name="Weissenberger G."/>
            <person name="Xin Y."/>
            <person name="Zou X."/>
            <person name="Han Y."/>
            <person name="Worley K."/>
            <person name="Muzny D."/>
            <person name="Gibbs R."/>
        </authorList>
    </citation>
    <scope>NUCLEOTIDE SEQUENCE</scope>
    <source>
        <strain evidence="13">Sampled in the wild</strain>
    </source>
</reference>
<dbReference type="Pfam" id="PF00041">
    <property type="entry name" value="fn3"/>
    <property type="match status" value="5"/>
</dbReference>
<feature type="region of interest" description="Disordered" evidence="9">
    <location>
        <begin position="640"/>
        <end position="695"/>
    </location>
</feature>
<dbReference type="CDD" id="cd00063">
    <property type="entry name" value="FN3"/>
    <property type="match status" value="5"/>
</dbReference>
<dbReference type="Pfam" id="PF07679">
    <property type="entry name" value="I-set"/>
    <property type="match status" value="1"/>
</dbReference>
<dbReference type="SMART" id="SM00409">
    <property type="entry name" value="IG"/>
    <property type="match status" value="3"/>
</dbReference>
<keyword evidence="6" id="KW-1015">Disulfide bond</keyword>
<keyword evidence="7" id="KW-0325">Glycoprotein</keyword>
<dbReference type="GO" id="GO:0005886">
    <property type="term" value="C:plasma membrane"/>
    <property type="evidence" value="ECO:0007669"/>
    <property type="project" value="UniProtKB-SubCell"/>
</dbReference>
<dbReference type="GO" id="GO:0009653">
    <property type="term" value="P:anatomical structure morphogenesis"/>
    <property type="evidence" value="ECO:0007669"/>
    <property type="project" value="UniProtKB-ARBA"/>
</dbReference>
<proteinExistence type="predicted"/>
<dbReference type="SMART" id="SM00060">
    <property type="entry name" value="FN3"/>
    <property type="match status" value="5"/>
</dbReference>
<evidence type="ECO:0000256" key="6">
    <source>
        <dbReference type="ARBA" id="ARBA00023157"/>
    </source>
</evidence>
<dbReference type="PANTHER" id="PTHR44170:SF59">
    <property type="entry name" value="PROTOGENIN-LIKE"/>
    <property type="match status" value="1"/>
</dbReference>
<organism evidence="13 14">
    <name type="scientific">Ladona fulva</name>
    <name type="common">Scarce chaser dragonfly</name>
    <name type="synonym">Libellula fulva</name>
    <dbReference type="NCBI Taxonomy" id="123851"/>
    <lineage>
        <taxon>Eukaryota</taxon>
        <taxon>Metazoa</taxon>
        <taxon>Ecdysozoa</taxon>
        <taxon>Arthropoda</taxon>
        <taxon>Hexapoda</taxon>
        <taxon>Insecta</taxon>
        <taxon>Pterygota</taxon>
        <taxon>Palaeoptera</taxon>
        <taxon>Odonata</taxon>
        <taxon>Epiprocta</taxon>
        <taxon>Anisoptera</taxon>
        <taxon>Libelluloidea</taxon>
        <taxon>Libellulidae</taxon>
        <taxon>Ladona</taxon>
    </lineage>
</organism>
<keyword evidence="10" id="KW-0812">Transmembrane</keyword>
<comment type="caution">
    <text evidence="13">The sequence shown here is derived from an EMBL/GenBank/DDBJ whole genome shotgun (WGS) entry which is preliminary data.</text>
</comment>
<dbReference type="Pfam" id="PF13927">
    <property type="entry name" value="Ig_3"/>
    <property type="match status" value="1"/>
</dbReference>
<evidence type="ECO:0000313" key="14">
    <source>
        <dbReference type="Proteomes" id="UP000792457"/>
    </source>
</evidence>
<dbReference type="Gene3D" id="2.60.40.10">
    <property type="entry name" value="Immunoglobulins"/>
    <property type="match status" value="8"/>
</dbReference>
<dbReference type="GO" id="GO:0098609">
    <property type="term" value="P:cell-cell adhesion"/>
    <property type="evidence" value="ECO:0007669"/>
    <property type="project" value="TreeGrafter"/>
</dbReference>
<dbReference type="SUPFAM" id="SSF48726">
    <property type="entry name" value="Immunoglobulin"/>
    <property type="match status" value="3"/>
</dbReference>
<keyword evidence="3" id="KW-0732">Signal</keyword>
<feature type="domain" description="Fibronectin type-III" evidence="12">
    <location>
        <begin position="443"/>
        <end position="543"/>
    </location>
</feature>
<evidence type="ECO:0000256" key="8">
    <source>
        <dbReference type="ARBA" id="ARBA00023319"/>
    </source>
</evidence>
<accession>A0A8K0K3F8</accession>
<keyword evidence="14" id="KW-1185">Reference proteome</keyword>
<dbReference type="SMART" id="SM00408">
    <property type="entry name" value="IGc2"/>
    <property type="match status" value="3"/>
</dbReference>
<dbReference type="InterPro" id="IPR003598">
    <property type="entry name" value="Ig_sub2"/>
</dbReference>
<feature type="domain" description="Ig-like" evidence="11">
    <location>
        <begin position="233"/>
        <end position="324"/>
    </location>
</feature>
<gene>
    <name evidence="13" type="ORF">J437_LFUL001896</name>
</gene>
<dbReference type="InterPro" id="IPR013098">
    <property type="entry name" value="Ig_I-set"/>
</dbReference>
<dbReference type="AlphaFoldDB" id="A0A8K0K3F8"/>
<dbReference type="InterPro" id="IPR013783">
    <property type="entry name" value="Ig-like_fold"/>
</dbReference>
<evidence type="ECO:0000256" key="5">
    <source>
        <dbReference type="ARBA" id="ARBA00023136"/>
    </source>
</evidence>
<evidence type="ECO:0000256" key="10">
    <source>
        <dbReference type="SAM" id="Phobius"/>
    </source>
</evidence>
<dbReference type="InterPro" id="IPR007110">
    <property type="entry name" value="Ig-like_dom"/>
</dbReference>
<feature type="non-terminal residue" evidence="13">
    <location>
        <position position="1"/>
    </location>
</feature>
<evidence type="ECO:0000313" key="13">
    <source>
        <dbReference type="EMBL" id="KAG8225283.1"/>
    </source>
</evidence>
<reference evidence="13" key="1">
    <citation type="submission" date="2013-04" db="EMBL/GenBank/DDBJ databases">
        <authorList>
            <person name="Qu J."/>
            <person name="Murali S.C."/>
            <person name="Bandaranaike D."/>
            <person name="Bellair M."/>
            <person name="Blankenburg K."/>
            <person name="Chao H."/>
            <person name="Dinh H."/>
            <person name="Doddapaneni H."/>
            <person name="Downs B."/>
            <person name="Dugan-Rocha S."/>
            <person name="Elkadiri S."/>
            <person name="Gnanaolivu R.D."/>
            <person name="Hernandez B."/>
            <person name="Javaid M."/>
            <person name="Jayaseelan J.C."/>
            <person name="Lee S."/>
            <person name="Li M."/>
            <person name="Ming W."/>
            <person name="Munidasa M."/>
            <person name="Muniz J."/>
            <person name="Nguyen L."/>
            <person name="Ongeri F."/>
            <person name="Osuji N."/>
            <person name="Pu L.-L."/>
            <person name="Puazo M."/>
            <person name="Qu C."/>
            <person name="Quiroz J."/>
            <person name="Raj R."/>
            <person name="Weissenberger G."/>
            <person name="Xin Y."/>
            <person name="Zou X."/>
            <person name="Han Y."/>
            <person name="Richards S."/>
            <person name="Worley K."/>
            <person name="Muzny D."/>
            <person name="Gibbs R."/>
        </authorList>
    </citation>
    <scope>NUCLEOTIDE SEQUENCE</scope>
    <source>
        <strain evidence="13">Sampled in the wild</strain>
    </source>
</reference>
<evidence type="ECO:0000256" key="3">
    <source>
        <dbReference type="ARBA" id="ARBA00022729"/>
    </source>
</evidence>
<feature type="domain" description="Fibronectin type-III" evidence="12">
    <location>
        <begin position="778"/>
        <end position="873"/>
    </location>
</feature>
<feature type="domain" description="Fibronectin type-III" evidence="12">
    <location>
        <begin position="342"/>
        <end position="441"/>
    </location>
</feature>
<evidence type="ECO:0000256" key="2">
    <source>
        <dbReference type="ARBA" id="ARBA00022475"/>
    </source>
</evidence>
<comment type="subcellular location">
    <subcellularLocation>
        <location evidence="1">Cell membrane</location>
    </subcellularLocation>
</comment>
<keyword evidence="5 10" id="KW-0472">Membrane</keyword>
<evidence type="ECO:0000256" key="7">
    <source>
        <dbReference type="ARBA" id="ARBA00023180"/>
    </source>
</evidence>
<feature type="domain" description="Fibronectin type-III" evidence="12">
    <location>
        <begin position="548"/>
        <end position="642"/>
    </location>
</feature>
<dbReference type="SUPFAM" id="SSF49265">
    <property type="entry name" value="Fibronectin type III"/>
    <property type="match status" value="3"/>
</dbReference>
<dbReference type="GO" id="GO:0030154">
    <property type="term" value="P:cell differentiation"/>
    <property type="evidence" value="ECO:0007669"/>
    <property type="project" value="UniProtKB-ARBA"/>
</dbReference>
<evidence type="ECO:0000259" key="11">
    <source>
        <dbReference type="PROSITE" id="PS50835"/>
    </source>
</evidence>
<evidence type="ECO:0000256" key="9">
    <source>
        <dbReference type="SAM" id="MobiDB-lite"/>
    </source>
</evidence>
<dbReference type="FunFam" id="2.60.40.10:FF:000273">
    <property type="entry name" value="contactin-3 isoform X1"/>
    <property type="match status" value="1"/>
</dbReference>
<dbReference type="InterPro" id="IPR036179">
    <property type="entry name" value="Ig-like_dom_sf"/>
</dbReference>
<keyword evidence="2" id="KW-1003">Cell membrane</keyword>
<dbReference type="EMBL" id="KZ308233">
    <property type="protein sequence ID" value="KAG8225283.1"/>
    <property type="molecule type" value="Genomic_DNA"/>
</dbReference>
<dbReference type="Proteomes" id="UP000792457">
    <property type="component" value="Unassembled WGS sequence"/>
</dbReference>
<dbReference type="CDD" id="cd00096">
    <property type="entry name" value="Ig"/>
    <property type="match status" value="1"/>
</dbReference>
<dbReference type="PROSITE" id="PS50835">
    <property type="entry name" value="IG_LIKE"/>
    <property type="match status" value="3"/>
</dbReference>
<name>A0A8K0K3F8_LADFU</name>
<dbReference type="InterPro" id="IPR003599">
    <property type="entry name" value="Ig_sub"/>
</dbReference>
<sequence length="1055" mass="114791">MSHNFTEVPTEQVVEEEDVVRFRCQIDSIPTALISWERNRAPLPQDSRYIVLSSGVLQIVGVQPSDAGSYSCIASNAVAKKQRRSPDATLKVNPISGRYRPPQFLMWPPATNETASAPNSYSTSLPLSSHPLFGNIPFMEVIAKQGEDLVLECSASGSPVPQIHWSRAPDLLTGETTIHKEVVGETTAGTNNLPLKTVQVQDGGAYFCIATNKNSENKVTSITQAIWVGVLAPPVFIRPPASQVFPTAKTVRFDCEVGLPPGPGSKLFLPLPPVVWLKDGKILDINGRVKQKQSVLVLSDTVTNDSGLYQCVARTGKYRGLEIEAWSAARLLVNVSQYQPEPPDGLTCRPHSPTQVQLDWMAPPLLWSGQSTGVENHIKAYTVHYLPTDEFGLEEQAVVLNKTFLVDRLTPYTNYTFYVRGYTEKAASDQSKKIVCRTGEGVPQAAPEIYLDTSSPTTLRLWWEPLEPSKARGVITEHKIQWRRHGNPSTNVANVKGYVHEYTITDLLPGKKYEVRVLAATKMGWPDVPDDQLKWKQFEVPSFDQQNVPSTPNVQLTVVNSTSIEVTWSIPKDEKIPLDGFRLYYRKQNGNQIGPINIPGNVFHYLLTGLEPQVQYKVMLKGYNQEGNGSMGVKAIYTLPPESSAHKPGGEDVPAPAPPAPPTSPDDPGGQQGITGDIEPPTGLEAQPTSPRSINLTWIPPSTSASYYTVSYNPVQSSLSVNTSTVKYIRSTSNSVEIVDLKPFTLYEFKVRSHDHKNHQGPYGDKVECITLEDVPSVPQDVQVKAKNTTCVQLSWKEPHFVNGAVKQYVVRYSTDPSIPLEKWTLIKYPGNQYVAEINGLSPNIQYHIHFRAETGAGEGEAVELIARPFPNSAVSGVTEPPNESPAGEQNDQHLGIIVGIVIGVGFMAICGASFICRRQCRKSSSPDIPPGNAGRCGSSLGVGQHGLHVPGIGGHANGNGLCKDRGRGFVVGSGSGSLVQSLTGGGARGAGEAHEMEFFTPMLVGVPPEANAHLDTKGGYPNGQINGFKHSLLSNGRIPNGHVARGNVHITENP</sequence>
<feature type="domain" description="Ig-like" evidence="11">
    <location>
        <begin position="131"/>
        <end position="220"/>
    </location>
</feature>
<keyword evidence="10" id="KW-1133">Transmembrane helix</keyword>
<keyword evidence="4" id="KW-0677">Repeat</keyword>
<evidence type="ECO:0000256" key="4">
    <source>
        <dbReference type="ARBA" id="ARBA00022737"/>
    </source>
</evidence>
<feature type="domain" description="Ig-like" evidence="11">
    <location>
        <begin position="3"/>
        <end position="91"/>
    </location>
</feature>
<dbReference type="InterPro" id="IPR036116">
    <property type="entry name" value="FN3_sf"/>
</dbReference>
<keyword evidence="8" id="KW-0393">Immunoglobulin domain</keyword>
<dbReference type="InterPro" id="IPR003961">
    <property type="entry name" value="FN3_dom"/>
</dbReference>
<feature type="compositionally biased region" description="Pro residues" evidence="9">
    <location>
        <begin position="655"/>
        <end position="665"/>
    </location>
</feature>
<dbReference type="PANTHER" id="PTHR44170">
    <property type="entry name" value="PROTEIN SIDEKICK"/>
    <property type="match status" value="1"/>
</dbReference>
<evidence type="ECO:0000259" key="12">
    <source>
        <dbReference type="PROSITE" id="PS50853"/>
    </source>
</evidence>